<gene>
    <name evidence="3" type="ORF">ANIA_00454</name>
</gene>
<dbReference type="OMA" id="IYCCTPS"/>
<accession>Q5BG76</accession>
<evidence type="ECO:0000313" key="3">
    <source>
        <dbReference type="EMBL" id="CBF89453.1"/>
    </source>
</evidence>
<dbReference type="Proteomes" id="UP000000560">
    <property type="component" value="Chromosome VIII"/>
</dbReference>
<dbReference type="FunFam" id="3.40.50.720:FF:000556">
    <property type="entry name" value="Proline utilization protein PrnX-like protein"/>
    <property type="match status" value="1"/>
</dbReference>
<dbReference type="eggNOG" id="KOG3007">
    <property type="taxonomic scope" value="Eukaryota"/>
</dbReference>
<feature type="region of interest" description="Disordered" evidence="2">
    <location>
        <begin position="170"/>
        <end position="189"/>
    </location>
</feature>
<feature type="compositionally biased region" description="Low complexity" evidence="2">
    <location>
        <begin position="116"/>
        <end position="133"/>
    </location>
</feature>
<dbReference type="InterPro" id="IPR036291">
    <property type="entry name" value="NAD(P)-bd_dom_sf"/>
</dbReference>
<dbReference type="OrthoDB" id="41492at2759"/>
<name>Q5BG76_EMENI</name>
<reference evidence="4" key="2">
    <citation type="journal article" date="2009" name="Fungal Genet. Biol.">
        <title>The 2008 update of the Aspergillus nidulans genome annotation: a community effort.</title>
        <authorList>
            <person name="Wortman J.R."/>
            <person name="Gilsenan J.M."/>
            <person name="Joardar V."/>
            <person name="Deegan J."/>
            <person name="Clutterbuck J."/>
            <person name="Andersen M.R."/>
            <person name="Archer D."/>
            <person name="Bencina M."/>
            <person name="Braus G."/>
            <person name="Coutinho P."/>
            <person name="von Dohren H."/>
            <person name="Doonan J."/>
            <person name="Driessen A.J."/>
            <person name="Durek P."/>
            <person name="Espeso E."/>
            <person name="Fekete E."/>
            <person name="Flipphi M."/>
            <person name="Estrada C.G."/>
            <person name="Geysens S."/>
            <person name="Goldman G."/>
            <person name="de Groot P.W."/>
            <person name="Hansen K."/>
            <person name="Harris S.D."/>
            <person name="Heinekamp T."/>
            <person name="Helmstaedt K."/>
            <person name="Henrissat B."/>
            <person name="Hofmann G."/>
            <person name="Homan T."/>
            <person name="Horio T."/>
            <person name="Horiuchi H."/>
            <person name="James S."/>
            <person name="Jones M."/>
            <person name="Karaffa L."/>
            <person name="Karanyi Z."/>
            <person name="Kato M."/>
            <person name="Keller N."/>
            <person name="Kelly D.E."/>
            <person name="Kiel J.A."/>
            <person name="Kim J.M."/>
            <person name="van der Klei I.J."/>
            <person name="Klis F.M."/>
            <person name="Kovalchuk A."/>
            <person name="Krasevec N."/>
            <person name="Kubicek C.P."/>
            <person name="Liu B."/>
            <person name="Maccabe A."/>
            <person name="Meyer V."/>
            <person name="Mirabito P."/>
            <person name="Miskei M."/>
            <person name="Mos M."/>
            <person name="Mullins J."/>
            <person name="Nelson D.R."/>
            <person name="Nielsen J."/>
            <person name="Oakley B.R."/>
            <person name="Osmani S.A."/>
            <person name="Pakula T."/>
            <person name="Paszewski A."/>
            <person name="Paulsen I."/>
            <person name="Pilsyk S."/>
            <person name="Pocsi I."/>
            <person name="Punt P.J."/>
            <person name="Ram A.F."/>
            <person name="Ren Q."/>
            <person name="Robellet X."/>
            <person name="Robson G."/>
            <person name="Seiboth B."/>
            <person name="van Solingen P."/>
            <person name="Specht T."/>
            <person name="Sun J."/>
            <person name="Taheri-Talesh N."/>
            <person name="Takeshita N."/>
            <person name="Ussery D."/>
            <person name="vanKuyk P.A."/>
            <person name="Visser H."/>
            <person name="van de Vondervoort P.J."/>
            <person name="de Vries R.P."/>
            <person name="Walton J."/>
            <person name="Xiang X."/>
            <person name="Xiong Y."/>
            <person name="Zeng A.P."/>
            <person name="Brandt B.W."/>
            <person name="Cornell M.J."/>
            <person name="van den Hondel C.A."/>
            <person name="Visser J."/>
            <person name="Oliver S.G."/>
            <person name="Turner G."/>
        </authorList>
    </citation>
    <scope>GENOME REANNOTATION</scope>
    <source>
        <strain evidence="4">FGSC A4 / ATCC 38163 / CBS 112.46 / NRRL 194 / M139</strain>
    </source>
</reference>
<dbReference type="KEGG" id="ani:ANIA_00454"/>
<dbReference type="SUPFAM" id="SSF51735">
    <property type="entry name" value="NAD(P)-binding Rossmann-fold domains"/>
    <property type="match status" value="1"/>
</dbReference>
<feature type="compositionally biased region" description="Polar residues" evidence="2">
    <location>
        <begin position="143"/>
        <end position="153"/>
    </location>
</feature>
<evidence type="ECO:0000313" key="4">
    <source>
        <dbReference type="Proteomes" id="UP000000560"/>
    </source>
</evidence>
<evidence type="ECO:0000256" key="2">
    <source>
        <dbReference type="SAM" id="MobiDB-lite"/>
    </source>
</evidence>
<dbReference type="EMBL" id="BN001308">
    <property type="protein sequence ID" value="CBF89453.1"/>
    <property type="molecule type" value="Genomic_DNA"/>
</dbReference>
<dbReference type="PANTHER" id="PTHR13812">
    <property type="entry name" value="KETIMINE REDUCTASE MU-CRYSTALLIN"/>
    <property type="match status" value="1"/>
</dbReference>
<comment type="similarity">
    <text evidence="1">Belongs to the ornithine cyclodeaminase/mu-crystallin family.</text>
</comment>
<dbReference type="STRING" id="227321.Q5BG76"/>
<sequence>MPITVLSGAQLRTLLTSLTRDQIVSIQRNLADALRDYSIGNQDSGCAATLQPRRTAVTRQCGRTTIFMPSSTRRSIGIKVISLQDRESKPGCEVESGEDLRGIKRFTASGPGEAGSRTSVSSISSEMSELSFSSHEDEPEAEQSVSLSTSSGESDPLPVASVDKKPIGAGVSQTLGAWPGPGSRDTSPKGSVTLYDDDSLPFGLINAEELTPFRTALTTTMIFNKRKKVRTVVVFGAGKQAYWHIRLAVILRGEDIKRVVIVNRSFERAAQLLREIYSPENASWRGDVKFSAVSSEFGEYKRILHDAINKADAIFCCTPSHEPLFPSELLTSREGRRKGRFISAIGSYKPNMTELHPDILREEVTISPPHRHFHKHVQRSGIVVVDSLDAAMKEAGELIQAEVKPNQVVEIGELLMVRDAAKDSSLADDEKHLREWVERGNVIFKGVGLGLMDLVTGSELVELAKTRKIGTTVEEF</sequence>
<organism evidence="3 4">
    <name type="scientific">Emericella nidulans (strain FGSC A4 / ATCC 38163 / CBS 112.46 / NRRL 194 / M139)</name>
    <name type="common">Aspergillus nidulans</name>
    <dbReference type="NCBI Taxonomy" id="227321"/>
    <lineage>
        <taxon>Eukaryota</taxon>
        <taxon>Fungi</taxon>
        <taxon>Dikarya</taxon>
        <taxon>Ascomycota</taxon>
        <taxon>Pezizomycotina</taxon>
        <taxon>Eurotiomycetes</taxon>
        <taxon>Eurotiomycetidae</taxon>
        <taxon>Eurotiales</taxon>
        <taxon>Aspergillaceae</taxon>
        <taxon>Aspergillus</taxon>
        <taxon>Aspergillus subgen. Nidulantes</taxon>
    </lineage>
</organism>
<dbReference type="RefSeq" id="XP_658058.1">
    <property type="nucleotide sequence ID" value="XM_652966.2"/>
</dbReference>
<proteinExistence type="inferred from homology"/>
<dbReference type="InParanoid" id="Q5BG76"/>
<dbReference type="InterPro" id="IPR003462">
    <property type="entry name" value="ODC_Mu_crystall"/>
</dbReference>
<dbReference type="GeneID" id="2876216"/>
<dbReference type="PANTHER" id="PTHR13812:SF19">
    <property type="entry name" value="KETIMINE REDUCTASE MU-CRYSTALLIN"/>
    <property type="match status" value="1"/>
</dbReference>
<evidence type="ECO:0000256" key="1">
    <source>
        <dbReference type="ARBA" id="ARBA00008903"/>
    </source>
</evidence>
<dbReference type="HOGENOM" id="CLU_042088_0_1_1"/>
<dbReference type="FunCoup" id="Q5BG76">
    <property type="interactions" value="7"/>
</dbReference>
<dbReference type="Pfam" id="PF02423">
    <property type="entry name" value="OCD_Mu_crystall"/>
    <property type="match status" value="1"/>
</dbReference>
<dbReference type="GO" id="GO:0005737">
    <property type="term" value="C:cytoplasm"/>
    <property type="evidence" value="ECO:0000318"/>
    <property type="project" value="GO_Central"/>
</dbReference>
<accession>C8VT77</accession>
<feature type="region of interest" description="Disordered" evidence="2">
    <location>
        <begin position="103"/>
        <end position="163"/>
    </location>
</feature>
<protein>
    <submittedName>
        <fullName evidence="3">Proline utilization protein PrnX-like, putative (AFU_orthologue AFUA_1G04440)</fullName>
    </submittedName>
</protein>
<dbReference type="AlphaFoldDB" id="Q5BG76"/>
<keyword evidence="4" id="KW-1185">Reference proteome</keyword>
<dbReference type="Gene3D" id="3.40.50.720">
    <property type="entry name" value="NAD(P)-binding Rossmann-like Domain"/>
    <property type="match status" value="1"/>
</dbReference>
<reference evidence="4" key="1">
    <citation type="journal article" date="2005" name="Nature">
        <title>Sequencing of Aspergillus nidulans and comparative analysis with A. fumigatus and A. oryzae.</title>
        <authorList>
            <person name="Galagan J.E."/>
            <person name="Calvo S.E."/>
            <person name="Cuomo C."/>
            <person name="Ma L.J."/>
            <person name="Wortman J.R."/>
            <person name="Batzoglou S."/>
            <person name="Lee S.I."/>
            <person name="Basturkmen M."/>
            <person name="Spevak C.C."/>
            <person name="Clutterbuck J."/>
            <person name="Kapitonov V."/>
            <person name="Jurka J."/>
            <person name="Scazzocchio C."/>
            <person name="Farman M."/>
            <person name="Butler J."/>
            <person name="Purcell S."/>
            <person name="Harris S."/>
            <person name="Braus G.H."/>
            <person name="Draht O."/>
            <person name="Busch S."/>
            <person name="D'Enfert C."/>
            <person name="Bouchier C."/>
            <person name="Goldman G.H."/>
            <person name="Bell-Pedersen D."/>
            <person name="Griffiths-Jones S."/>
            <person name="Doonan J.H."/>
            <person name="Yu J."/>
            <person name="Vienken K."/>
            <person name="Pain A."/>
            <person name="Freitag M."/>
            <person name="Selker E.U."/>
            <person name="Archer D.B."/>
            <person name="Penalva M.A."/>
            <person name="Oakley B.R."/>
            <person name="Momany M."/>
            <person name="Tanaka T."/>
            <person name="Kumagai T."/>
            <person name="Asai K."/>
            <person name="Machida M."/>
            <person name="Nierman W.C."/>
            <person name="Denning D.W."/>
            <person name="Caddick M."/>
            <person name="Hynes M."/>
            <person name="Paoletti M."/>
            <person name="Fischer R."/>
            <person name="Miller B."/>
            <person name="Dyer P."/>
            <person name="Sachs M.S."/>
            <person name="Osmani S.A."/>
            <person name="Birren B.W."/>
        </authorList>
    </citation>
    <scope>NUCLEOTIDE SEQUENCE [LARGE SCALE GENOMIC DNA]</scope>
    <source>
        <strain evidence="4">FGSC A4 / ATCC 38163 / CBS 112.46 / NRRL 194 / M139</strain>
    </source>
</reference>